<dbReference type="KEGG" id="ada:A5CPEGH6_21280"/>
<dbReference type="InterPro" id="IPR033985">
    <property type="entry name" value="SusD-like_N"/>
</dbReference>
<dbReference type="GeneID" id="98674116"/>
<gene>
    <name evidence="3" type="ORF">A5CPEGH6_21280</name>
</gene>
<dbReference type="PROSITE" id="PS51257">
    <property type="entry name" value="PROKAR_LIPOPROTEIN"/>
    <property type="match status" value="1"/>
</dbReference>
<dbReference type="Pfam" id="PF14322">
    <property type="entry name" value="SusD-like_3"/>
    <property type="match status" value="1"/>
</dbReference>
<feature type="signal peptide" evidence="1">
    <location>
        <begin position="1"/>
        <end position="21"/>
    </location>
</feature>
<proteinExistence type="predicted"/>
<protein>
    <recommendedName>
        <fullName evidence="2">SusD-like N-terminal domain-containing protein</fullName>
    </recommendedName>
</protein>
<dbReference type="Proteomes" id="UP000319374">
    <property type="component" value="Chromosome"/>
</dbReference>
<feature type="domain" description="SusD-like N-terminal" evidence="2">
    <location>
        <begin position="23"/>
        <end position="225"/>
    </location>
</feature>
<dbReference type="AlphaFoldDB" id="A0A4Y1X2V8"/>
<reference evidence="4" key="1">
    <citation type="submission" date="2019-06" db="EMBL/GenBank/DDBJ databases">
        <title>Alistipes onderdonkii subsp. vulgaris subsp. nov., Alistipes dispar sp. nov. and Alistipes communis sp. nov., isolated from human faeces, and creation of Alistipes onderdonkii subsp. onderdonkii subsp. nov.</title>
        <authorList>
            <person name="Sakamoto M."/>
            <person name="Ikeyama N."/>
            <person name="Ogata Y."/>
            <person name="Suda W."/>
            <person name="Iino T."/>
            <person name="Hattori M."/>
            <person name="Ohkuma M."/>
        </authorList>
    </citation>
    <scope>NUCLEOTIDE SEQUENCE [LARGE SCALE GENOMIC DNA]</scope>
    <source>
        <strain evidence="4">5CPEGH6</strain>
    </source>
</reference>
<sequence>MKNYIAYILFAGALAAGFSSCNDFLDENPDNRTTVDSEEKAIDMLVSAYASNQPWFVLELASDNVDDHGGTYGDWSRFYEESFSWNPPVESNNESLIRTWSSQYLAIANANQVLDALGKMEMTDKLRAAKGEALICRAYAHFVLVNIFCQQYDPNYPDDMGIPYMEKAETELDPKYERGTVAEVYAKIEKDIEEGLPLIDDAIYSVPKYHFNRKAAYSFAARFFLYYQKWDKAAEYASEALTNAPESQLRDYEALLEYPMNNGSTQNTAATYYISTDLPCNYLLATAYSSSGTYFGGYSSGRRYNHGWLIGQTESISCTNTPFAPYEWKVRPLVYNSGLDKTLLPHTPYLFEYTDPVAGTGYIHTVYTLFTGDETLLTRAEAYIMQKDYPNALKDMNLFLSNACKSYTPLTEETVTAWAAGTEYYRPETDQNQSDMNKKGPTPKKELHPAFDLDETQEAMVHTLLMLRRYETLHCGLRWFDIKRFGIEIYRRTLDSTDGHVSAVTDKLAVRDNRRAIQLPNDVITSGLPANPR</sequence>
<evidence type="ECO:0000313" key="4">
    <source>
        <dbReference type="Proteomes" id="UP000319374"/>
    </source>
</evidence>
<dbReference type="Gene3D" id="1.25.40.390">
    <property type="match status" value="1"/>
</dbReference>
<evidence type="ECO:0000259" key="2">
    <source>
        <dbReference type="Pfam" id="PF14322"/>
    </source>
</evidence>
<accession>A0A4Y1X2V8</accession>
<dbReference type="SUPFAM" id="SSF48452">
    <property type="entry name" value="TPR-like"/>
    <property type="match status" value="1"/>
</dbReference>
<dbReference type="OrthoDB" id="1147023at2"/>
<dbReference type="RefSeq" id="WP_141429658.1">
    <property type="nucleotide sequence ID" value="NZ_AP019736.1"/>
</dbReference>
<dbReference type="EMBL" id="AP019736">
    <property type="protein sequence ID" value="BBL07490.1"/>
    <property type="molecule type" value="Genomic_DNA"/>
</dbReference>
<name>A0A4Y1X2V8_9BACT</name>
<keyword evidence="1" id="KW-0732">Signal</keyword>
<dbReference type="InterPro" id="IPR011990">
    <property type="entry name" value="TPR-like_helical_dom_sf"/>
</dbReference>
<feature type="chain" id="PRO_5021457650" description="SusD-like N-terminal domain-containing protein" evidence="1">
    <location>
        <begin position="22"/>
        <end position="533"/>
    </location>
</feature>
<organism evidence="3 4">
    <name type="scientific">Alistipes dispar</name>
    <dbReference type="NCBI Taxonomy" id="2585119"/>
    <lineage>
        <taxon>Bacteria</taxon>
        <taxon>Pseudomonadati</taxon>
        <taxon>Bacteroidota</taxon>
        <taxon>Bacteroidia</taxon>
        <taxon>Bacteroidales</taxon>
        <taxon>Rikenellaceae</taxon>
        <taxon>Alistipes</taxon>
    </lineage>
</organism>
<keyword evidence="4" id="KW-1185">Reference proteome</keyword>
<evidence type="ECO:0000313" key="3">
    <source>
        <dbReference type="EMBL" id="BBL07490.1"/>
    </source>
</evidence>
<evidence type="ECO:0000256" key="1">
    <source>
        <dbReference type="SAM" id="SignalP"/>
    </source>
</evidence>